<dbReference type="Gene3D" id="3.40.630.30">
    <property type="match status" value="1"/>
</dbReference>
<dbReference type="STRING" id="561180.BIFGAL_03859"/>
<proteinExistence type="inferred from homology"/>
<accession>D1NVH0</accession>
<dbReference type="Proteomes" id="UP000029074">
    <property type="component" value="Unassembled WGS sequence"/>
</dbReference>
<dbReference type="EMBL" id="ABXB03000003">
    <property type="protein sequence ID" value="EFA22821.1"/>
    <property type="molecule type" value="Genomic_DNA"/>
</dbReference>
<dbReference type="PANTHER" id="PTHR43792">
    <property type="entry name" value="GNAT FAMILY, PUTATIVE (AFU_ORTHOLOGUE AFUA_3G00765)-RELATED-RELATED"/>
    <property type="match status" value="1"/>
</dbReference>
<organism evidence="5 7">
    <name type="scientific">Bifidobacterium gallicum DSM 20093 = LMG 11596</name>
    <dbReference type="NCBI Taxonomy" id="561180"/>
    <lineage>
        <taxon>Bacteria</taxon>
        <taxon>Bacillati</taxon>
        <taxon>Actinomycetota</taxon>
        <taxon>Actinomycetes</taxon>
        <taxon>Bifidobacteriales</taxon>
        <taxon>Bifidobacteriaceae</taxon>
        <taxon>Bifidobacterium</taxon>
    </lineage>
</organism>
<feature type="domain" description="N-acetyltransferase" evidence="4">
    <location>
        <begin position="68"/>
        <end position="242"/>
    </location>
</feature>
<evidence type="ECO:0000256" key="1">
    <source>
        <dbReference type="ARBA" id="ARBA00022679"/>
    </source>
</evidence>
<dbReference type="SUPFAM" id="SSF55729">
    <property type="entry name" value="Acyl-CoA N-acyltransferases (Nat)"/>
    <property type="match status" value="1"/>
</dbReference>
<dbReference type="EC" id="2.3.1.128" evidence="6"/>
<evidence type="ECO:0000256" key="3">
    <source>
        <dbReference type="ARBA" id="ARBA00038502"/>
    </source>
</evidence>
<dbReference type="PANTHER" id="PTHR43792:SF8">
    <property type="entry name" value="[RIBOSOMAL PROTEIN US5]-ALANINE N-ACETYLTRANSFERASE"/>
    <property type="match status" value="1"/>
</dbReference>
<gene>
    <name evidence="6" type="ORF">BGLCM_0422</name>
    <name evidence="5" type="ORF">BIFGAL_03859</name>
</gene>
<evidence type="ECO:0000313" key="7">
    <source>
        <dbReference type="Proteomes" id="UP000003656"/>
    </source>
</evidence>
<sequence length="258" mass="28758">MPPDETWPTSSNFAHRAAITATTMRGTMVLVRFLQRLFRTVFQANPAASPETLLMPASIEAPDGAVPIRLRPLIEEDEYEWSQVRAVNTDWLGPWESTDPEHGANLTFAQWIARQRAEECAGTGIIFAIEYQGVIVGQISLGAVSFGALRSGIVGYWVDHRYAGHGFAPLAVTMLADWAMFAPVGPHLHRLGIDILPSNHRSRRVVEKVQATYEGVRRAYMYINGVWEDHESYAIVAQDAPEGFTKRLLERSNSTPPQ</sequence>
<dbReference type="PROSITE" id="PS51186">
    <property type="entry name" value="GNAT"/>
    <property type="match status" value="1"/>
</dbReference>
<comment type="similarity">
    <text evidence="3">Belongs to the acetyltransferase family. RimJ subfamily.</text>
</comment>
<evidence type="ECO:0000313" key="8">
    <source>
        <dbReference type="Proteomes" id="UP000029074"/>
    </source>
</evidence>
<reference evidence="6 8" key="2">
    <citation type="submission" date="2014-03" db="EMBL/GenBank/DDBJ databases">
        <title>Genomics of Bifidobacteria.</title>
        <authorList>
            <person name="Ventura M."/>
            <person name="Milani C."/>
            <person name="Lugli G.A."/>
        </authorList>
    </citation>
    <scope>NUCLEOTIDE SEQUENCE [LARGE SCALE GENOMIC DNA]</scope>
    <source>
        <strain evidence="6 8">LMG 11596</strain>
    </source>
</reference>
<dbReference type="AlphaFoldDB" id="D1NVH0"/>
<name>D1NVH0_9BIFI</name>
<dbReference type="InterPro" id="IPR051531">
    <property type="entry name" value="N-acetyltransferase"/>
</dbReference>
<evidence type="ECO:0000256" key="2">
    <source>
        <dbReference type="ARBA" id="ARBA00023315"/>
    </source>
</evidence>
<dbReference type="GO" id="GO:0008999">
    <property type="term" value="F:protein-N-terminal-alanine acetyltransferase activity"/>
    <property type="evidence" value="ECO:0007669"/>
    <property type="project" value="TreeGrafter"/>
</dbReference>
<reference evidence="5 7" key="1">
    <citation type="submission" date="2009-11" db="EMBL/GenBank/DDBJ databases">
        <authorList>
            <person name="Weinstock G."/>
            <person name="Sodergren E."/>
            <person name="Clifton S."/>
            <person name="Fulton L."/>
            <person name="Fulton B."/>
            <person name="Courtney L."/>
            <person name="Fronick C."/>
            <person name="Harrison M."/>
            <person name="Strong C."/>
            <person name="Farmer C."/>
            <person name="Delahaunty K."/>
            <person name="Markovic C."/>
            <person name="Hall O."/>
            <person name="Minx P."/>
            <person name="Tomlinson C."/>
            <person name="Mitreva M."/>
            <person name="Nelson J."/>
            <person name="Hou S."/>
            <person name="Wollam A."/>
            <person name="Pepin K.H."/>
            <person name="Johnson M."/>
            <person name="Bhonagiri V."/>
            <person name="Nash W.E."/>
            <person name="Warren W."/>
            <person name="Chinwalla A."/>
            <person name="Mardis E.R."/>
            <person name="Wilson R.K."/>
        </authorList>
    </citation>
    <scope>NUCLEOTIDE SEQUENCE [LARGE SCALE GENOMIC DNA]</scope>
    <source>
        <strain evidence="5 7">DSM 20093</strain>
    </source>
</reference>
<dbReference type="GO" id="GO:0005737">
    <property type="term" value="C:cytoplasm"/>
    <property type="evidence" value="ECO:0007669"/>
    <property type="project" value="TreeGrafter"/>
</dbReference>
<keyword evidence="8" id="KW-1185">Reference proteome</keyword>
<protein>
    <submittedName>
        <fullName evidence="5 6">Acetyltransferase</fullName>
        <ecNumber evidence="6">2.3.1.128</ecNumber>
    </submittedName>
</protein>
<keyword evidence="2 6" id="KW-0012">Acyltransferase</keyword>
<evidence type="ECO:0000259" key="4">
    <source>
        <dbReference type="PROSITE" id="PS51186"/>
    </source>
</evidence>
<dbReference type="InterPro" id="IPR016181">
    <property type="entry name" value="Acyl_CoA_acyltransferase"/>
</dbReference>
<dbReference type="eggNOG" id="COG1670">
    <property type="taxonomic scope" value="Bacteria"/>
</dbReference>
<evidence type="ECO:0000313" key="5">
    <source>
        <dbReference type="EMBL" id="EFA22821.1"/>
    </source>
</evidence>
<dbReference type="Proteomes" id="UP000003656">
    <property type="component" value="Unassembled WGS sequence"/>
</dbReference>
<dbReference type="EMBL" id="JGYW01000002">
    <property type="protein sequence ID" value="KFI59751.1"/>
    <property type="molecule type" value="Genomic_DNA"/>
</dbReference>
<dbReference type="InterPro" id="IPR000182">
    <property type="entry name" value="GNAT_dom"/>
</dbReference>
<evidence type="ECO:0000313" key="6">
    <source>
        <dbReference type="EMBL" id="KFI59751.1"/>
    </source>
</evidence>
<keyword evidence="1 5" id="KW-0808">Transferase</keyword>
<dbReference type="Pfam" id="PF13302">
    <property type="entry name" value="Acetyltransf_3"/>
    <property type="match status" value="1"/>
</dbReference>
<comment type="caution">
    <text evidence="5">The sequence shown here is derived from an EMBL/GenBank/DDBJ whole genome shotgun (WGS) entry which is preliminary data.</text>
</comment>